<gene>
    <name evidence="1" type="ORF">MLD38_024598</name>
</gene>
<proteinExistence type="predicted"/>
<dbReference type="EMBL" id="CM042886">
    <property type="protein sequence ID" value="KAI4339685.1"/>
    <property type="molecule type" value="Genomic_DNA"/>
</dbReference>
<name>A0ACB9NST7_9MYRT</name>
<evidence type="ECO:0000313" key="1">
    <source>
        <dbReference type="EMBL" id="KAI4339685.1"/>
    </source>
</evidence>
<protein>
    <submittedName>
        <fullName evidence="1">Uncharacterized protein</fullName>
    </submittedName>
</protein>
<reference evidence="2" key="1">
    <citation type="journal article" date="2023" name="Front. Plant Sci.">
        <title>Chromosomal-level genome assembly of Melastoma candidum provides insights into trichome evolution.</title>
        <authorList>
            <person name="Zhong Y."/>
            <person name="Wu W."/>
            <person name="Sun C."/>
            <person name="Zou P."/>
            <person name="Liu Y."/>
            <person name="Dai S."/>
            <person name="Zhou R."/>
        </authorList>
    </citation>
    <scope>NUCLEOTIDE SEQUENCE [LARGE SCALE GENOMIC DNA]</scope>
</reference>
<comment type="caution">
    <text evidence="1">The sequence shown here is derived from an EMBL/GenBank/DDBJ whole genome shotgun (WGS) entry which is preliminary data.</text>
</comment>
<evidence type="ECO:0000313" key="2">
    <source>
        <dbReference type="Proteomes" id="UP001057402"/>
    </source>
</evidence>
<dbReference type="Proteomes" id="UP001057402">
    <property type="component" value="Chromosome 7"/>
</dbReference>
<organism evidence="1 2">
    <name type="scientific">Melastoma candidum</name>
    <dbReference type="NCBI Taxonomy" id="119954"/>
    <lineage>
        <taxon>Eukaryota</taxon>
        <taxon>Viridiplantae</taxon>
        <taxon>Streptophyta</taxon>
        <taxon>Embryophyta</taxon>
        <taxon>Tracheophyta</taxon>
        <taxon>Spermatophyta</taxon>
        <taxon>Magnoliopsida</taxon>
        <taxon>eudicotyledons</taxon>
        <taxon>Gunneridae</taxon>
        <taxon>Pentapetalae</taxon>
        <taxon>rosids</taxon>
        <taxon>malvids</taxon>
        <taxon>Myrtales</taxon>
        <taxon>Melastomataceae</taxon>
        <taxon>Melastomatoideae</taxon>
        <taxon>Melastomateae</taxon>
        <taxon>Melastoma</taxon>
    </lineage>
</organism>
<keyword evidence="2" id="KW-1185">Reference proteome</keyword>
<sequence>MQKRIKREDSHEFWGEWCEYVAQLGTAKIPLDSADSLVHRQHRREEEEEVNWKPKVSLQLVLRVSVPSLVMFLVKAWRLTAFGVYGYLNFTKSGFLKHAKKFKSEDMETRMEGKNCVVTGANSGIGYATAEGLAARGATVYMVCRNKEKGEAALSEIRAATGNVNIHLEICDISCVNDVKLFASRFSSKDQPLHVLVNNAGLLENKRVTTTEGYELNFAVNVLGTFSLTELMLPSLEKAAPDARVITVSSAGMYATPLTTDLQFSDAKFGGVAQYARNKRVQVSLTEKWAEIHKGKGIGFYAMHPGWAETPGVAKSLPDFSNTFSGKLRTKEEGADTVIWLALHPKEKLSSGAFYFDRAEAPKHLFLAATEASHAHIDSIIRNLRSICGLA</sequence>
<accession>A0ACB9NST7</accession>